<name>A0A2A2LQQ0_9BILA</name>
<dbReference type="STRING" id="2018661.A0A2A2LQQ0"/>
<dbReference type="InterPro" id="IPR038028">
    <property type="entry name" value="BPTF"/>
</dbReference>
<sequence length="811" mass="90999">MSNVTDGIDDGPPVIPRYDAQPVYGQTQKPAIRHISQPIRTLTVPANKVLILKRPDGSTAYLRAVTPGEERSQTARAASAMGPKIRTTAGASVVGTTPTGTRILRIASSTARTGASPQLAAGQGQASVASIGGGGAVTARTVFPVTQTVSKTTPISTAAYQTITYQSQTRAQPGAVVQPRRIGASYPYSTNTFRFQTKSARFDFENNDDEDRAISEAIAKEEEKMNQDEEENFGLQEGGYVPNRDASHEADSYPKNLILRDTDSPNQVEIKVMLNDVIKQVAVKLDPDQAQEVQQQHQVVVRPQERQLQTQGQTWVRPGMVGQTFVRAQAVKRPITQVNPVVNRYMVKKVVVSPNEVNISAHIERLKKEINKRRTALENIAEEQVGLLAPWRKAKGRPNFRKSNTNRFQSDLRDFKEIKDPKESSVDPAEISLTADGGGDIEHEEVVKTEDWDYQEAQSSSRDYGGGCKNEAKRRGRPPKGKRSEEPEEGEQQRQQQTQVKEEIDDIDEGPDPGKKHCVCNKPYDSTKFYISCDSCRQWFHGRCVNLSEKKARRLKGWLCSGCQKEGSRHKEESNIYCICRTPYDEHKFYVCCDTCEQWYHPECVGISIQEAEQRPTYTCPPCEDDILQRSADHNRIVFRNQEEEMEHDTRADSPLHPAQHYLSRADYQALWRVVERIFEDDLAAPLKTNVPKDIDLNLLVTKMNDMKYHTLIEFTTDVRGLFERAKCKANKKISDSALALSLVFEKELATEMPPVRHGDHLHNPGAEHRQRGLSISLGGAGGLTDQSLDIDTDQLIGMHMDVDPHEVLRF</sequence>
<dbReference type="GO" id="GO:0006357">
    <property type="term" value="P:regulation of transcription by RNA polymerase II"/>
    <property type="evidence" value="ECO:0007669"/>
    <property type="project" value="InterPro"/>
</dbReference>
<dbReference type="InterPro" id="IPR001965">
    <property type="entry name" value="Znf_PHD"/>
</dbReference>
<evidence type="ECO:0000256" key="6">
    <source>
        <dbReference type="SAM" id="MobiDB-lite"/>
    </source>
</evidence>
<evidence type="ECO:0000256" key="1">
    <source>
        <dbReference type="ARBA" id="ARBA00022723"/>
    </source>
</evidence>
<evidence type="ECO:0000313" key="9">
    <source>
        <dbReference type="Proteomes" id="UP000218231"/>
    </source>
</evidence>
<keyword evidence="4" id="KW-0103">Bromodomain</keyword>
<dbReference type="SMART" id="SM00249">
    <property type="entry name" value="PHD"/>
    <property type="match status" value="2"/>
</dbReference>
<dbReference type="InterPro" id="IPR013083">
    <property type="entry name" value="Znf_RING/FYVE/PHD"/>
</dbReference>
<dbReference type="OrthoDB" id="784962at2759"/>
<dbReference type="GO" id="GO:0016589">
    <property type="term" value="C:NURF complex"/>
    <property type="evidence" value="ECO:0007669"/>
    <property type="project" value="InterPro"/>
</dbReference>
<gene>
    <name evidence="8" type="ORF">WR25_21842</name>
</gene>
<evidence type="ECO:0000256" key="2">
    <source>
        <dbReference type="ARBA" id="ARBA00022771"/>
    </source>
</evidence>
<dbReference type="PANTHER" id="PTHR45975">
    <property type="entry name" value="NUCLEOSOME-REMODELING FACTOR SUBUNIT BPTF"/>
    <property type="match status" value="1"/>
</dbReference>
<dbReference type="AlphaFoldDB" id="A0A2A2LQQ0"/>
<dbReference type="EMBL" id="LIAE01006513">
    <property type="protein sequence ID" value="PAV88553.1"/>
    <property type="molecule type" value="Genomic_DNA"/>
</dbReference>
<proteinExistence type="predicted"/>
<dbReference type="InterPro" id="IPR019787">
    <property type="entry name" value="Znf_PHD-finger"/>
</dbReference>
<dbReference type="SUPFAM" id="SSF57903">
    <property type="entry name" value="FYVE/PHD zinc finger"/>
    <property type="match status" value="2"/>
</dbReference>
<organism evidence="8 9">
    <name type="scientific">Diploscapter pachys</name>
    <dbReference type="NCBI Taxonomy" id="2018661"/>
    <lineage>
        <taxon>Eukaryota</taxon>
        <taxon>Metazoa</taxon>
        <taxon>Ecdysozoa</taxon>
        <taxon>Nematoda</taxon>
        <taxon>Chromadorea</taxon>
        <taxon>Rhabditida</taxon>
        <taxon>Rhabditina</taxon>
        <taxon>Rhabditomorpha</taxon>
        <taxon>Rhabditoidea</taxon>
        <taxon>Rhabditidae</taxon>
        <taxon>Diploscapter</taxon>
    </lineage>
</organism>
<dbReference type="Pfam" id="PF00628">
    <property type="entry name" value="PHD"/>
    <property type="match status" value="2"/>
</dbReference>
<keyword evidence="9" id="KW-1185">Reference proteome</keyword>
<dbReference type="SUPFAM" id="SSF47370">
    <property type="entry name" value="Bromodomain"/>
    <property type="match status" value="1"/>
</dbReference>
<dbReference type="PANTHER" id="PTHR45975:SF2">
    <property type="entry name" value="NUCLEOSOME-REMODELING FACTOR SUBUNIT BPTF"/>
    <property type="match status" value="1"/>
</dbReference>
<feature type="domain" description="PHD-type" evidence="7">
    <location>
        <begin position="515"/>
        <end position="566"/>
    </location>
</feature>
<keyword evidence="3" id="KW-0862">Zinc</keyword>
<evidence type="ECO:0000256" key="5">
    <source>
        <dbReference type="PROSITE-ProRule" id="PRU00146"/>
    </source>
</evidence>
<feature type="compositionally biased region" description="Basic and acidic residues" evidence="6">
    <location>
        <begin position="440"/>
        <end position="451"/>
    </location>
</feature>
<accession>A0A2A2LQQ0</accession>
<reference evidence="8 9" key="1">
    <citation type="journal article" date="2017" name="Curr. Biol.">
        <title>Genome architecture and evolution of a unichromosomal asexual nematode.</title>
        <authorList>
            <person name="Fradin H."/>
            <person name="Zegar C."/>
            <person name="Gutwein M."/>
            <person name="Lucas J."/>
            <person name="Kovtun M."/>
            <person name="Corcoran D."/>
            <person name="Baugh L.R."/>
            <person name="Kiontke K."/>
            <person name="Gunsalus K."/>
            <person name="Fitch D.H."/>
            <person name="Piano F."/>
        </authorList>
    </citation>
    <scope>NUCLEOTIDE SEQUENCE [LARGE SCALE GENOMIC DNA]</scope>
    <source>
        <strain evidence="8">PF1309</strain>
    </source>
</reference>
<protein>
    <recommendedName>
        <fullName evidence="7">PHD-type domain-containing protein</fullName>
    </recommendedName>
</protein>
<evidence type="ECO:0000256" key="4">
    <source>
        <dbReference type="ARBA" id="ARBA00023117"/>
    </source>
</evidence>
<keyword evidence="2 5" id="KW-0863">Zinc-finger</keyword>
<comment type="caution">
    <text evidence="8">The sequence shown here is derived from an EMBL/GenBank/DDBJ whole genome shotgun (WGS) entry which is preliminary data.</text>
</comment>
<dbReference type="GO" id="GO:0000978">
    <property type="term" value="F:RNA polymerase II cis-regulatory region sequence-specific DNA binding"/>
    <property type="evidence" value="ECO:0007669"/>
    <property type="project" value="TreeGrafter"/>
</dbReference>
<dbReference type="PROSITE" id="PS50016">
    <property type="entry name" value="ZF_PHD_2"/>
    <property type="match status" value="2"/>
</dbReference>
<evidence type="ECO:0000256" key="3">
    <source>
        <dbReference type="ARBA" id="ARBA00022833"/>
    </source>
</evidence>
<dbReference type="InterPro" id="IPR036427">
    <property type="entry name" value="Bromodomain-like_sf"/>
</dbReference>
<feature type="compositionally biased region" description="Basic and acidic residues" evidence="6">
    <location>
        <begin position="410"/>
        <end position="425"/>
    </location>
</feature>
<dbReference type="GO" id="GO:0008270">
    <property type="term" value="F:zinc ion binding"/>
    <property type="evidence" value="ECO:0007669"/>
    <property type="project" value="UniProtKB-KW"/>
</dbReference>
<evidence type="ECO:0000313" key="8">
    <source>
        <dbReference type="EMBL" id="PAV88553.1"/>
    </source>
</evidence>
<feature type="compositionally biased region" description="Basic residues" evidence="6">
    <location>
        <begin position="472"/>
        <end position="481"/>
    </location>
</feature>
<dbReference type="InterPro" id="IPR011011">
    <property type="entry name" value="Znf_FYVE_PHD"/>
</dbReference>
<feature type="region of interest" description="Disordered" evidence="6">
    <location>
        <begin position="396"/>
        <end position="510"/>
    </location>
</feature>
<evidence type="ECO:0000259" key="7">
    <source>
        <dbReference type="PROSITE" id="PS50016"/>
    </source>
</evidence>
<dbReference type="Proteomes" id="UP000218231">
    <property type="component" value="Unassembled WGS sequence"/>
</dbReference>
<feature type="domain" description="PHD-type" evidence="7">
    <location>
        <begin position="575"/>
        <end position="626"/>
    </location>
</feature>
<keyword evidence="1" id="KW-0479">Metal-binding</keyword>
<dbReference type="CDD" id="cd15560">
    <property type="entry name" value="PHD2_3_BPTF"/>
    <property type="match status" value="1"/>
</dbReference>
<dbReference type="Gene3D" id="3.30.40.10">
    <property type="entry name" value="Zinc/RING finger domain, C3HC4 (zinc finger)"/>
    <property type="match status" value="2"/>
</dbReference>